<feature type="transmembrane region" description="Helical" evidence="1">
    <location>
        <begin position="751"/>
        <end position="770"/>
    </location>
</feature>
<organism evidence="3 4">
    <name type="scientific">Legionella spiritensis</name>
    <dbReference type="NCBI Taxonomy" id="452"/>
    <lineage>
        <taxon>Bacteria</taxon>
        <taxon>Pseudomonadati</taxon>
        <taxon>Pseudomonadota</taxon>
        <taxon>Gammaproteobacteria</taxon>
        <taxon>Legionellales</taxon>
        <taxon>Legionellaceae</taxon>
        <taxon>Legionella</taxon>
    </lineage>
</organism>
<evidence type="ECO:0000259" key="2">
    <source>
        <dbReference type="Pfam" id="PF22085"/>
    </source>
</evidence>
<dbReference type="GO" id="GO:0004129">
    <property type="term" value="F:cytochrome-c oxidase activity"/>
    <property type="evidence" value="ECO:0007669"/>
    <property type="project" value="InterPro"/>
</dbReference>
<dbReference type="AlphaFoldDB" id="A0A0W0YY57"/>
<feature type="transmembrane region" description="Helical" evidence="1">
    <location>
        <begin position="433"/>
        <end position="453"/>
    </location>
</feature>
<feature type="transmembrane region" description="Helical" evidence="1">
    <location>
        <begin position="384"/>
        <end position="413"/>
    </location>
</feature>
<reference evidence="3 4" key="1">
    <citation type="submission" date="2015-11" db="EMBL/GenBank/DDBJ databases">
        <title>Genomic analysis of 38 Legionella species identifies large and diverse effector repertoires.</title>
        <authorList>
            <person name="Burstein D."/>
            <person name="Amaro F."/>
            <person name="Zusman T."/>
            <person name="Lifshitz Z."/>
            <person name="Cohen O."/>
            <person name="Gilbert J.A."/>
            <person name="Pupko T."/>
            <person name="Shuman H.A."/>
            <person name="Segal G."/>
        </authorList>
    </citation>
    <scope>NUCLEOTIDE SEQUENCE [LARGE SCALE GENOMIC DNA]</scope>
    <source>
        <strain evidence="3 4">Mt.St.Helens-9</strain>
    </source>
</reference>
<feature type="transmembrane region" description="Helical" evidence="1">
    <location>
        <begin position="351"/>
        <end position="372"/>
    </location>
</feature>
<dbReference type="GO" id="GO:0016020">
    <property type="term" value="C:membrane"/>
    <property type="evidence" value="ECO:0007669"/>
    <property type="project" value="InterPro"/>
</dbReference>
<evidence type="ECO:0000256" key="1">
    <source>
        <dbReference type="SAM" id="Phobius"/>
    </source>
</evidence>
<feature type="transmembrane region" description="Helical" evidence="1">
    <location>
        <begin position="689"/>
        <end position="710"/>
    </location>
</feature>
<feature type="transmembrane region" description="Helical" evidence="1">
    <location>
        <begin position="465"/>
        <end position="486"/>
    </location>
</feature>
<feature type="transmembrane region" description="Helical" evidence="1">
    <location>
        <begin position="571"/>
        <end position="592"/>
    </location>
</feature>
<dbReference type="Gene3D" id="1.20.210.10">
    <property type="entry name" value="Cytochrome c oxidase-like, subunit I domain"/>
    <property type="match status" value="1"/>
</dbReference>
<name>A0A0W0YY57_LEGSP</name>
<dbReference type="SUPFAM" id="SSF81442">
    <property type="entry name" value="Cytochrome c oxidase subunit I-like"/>
    <property type="match status" value="1"/>
</dbReference>
<keyword evidence="1" id="KW-1133">Transmembrane helix</keyword>
<feature type="domain" description="Nitric oxide reductase subunit B cytochrome c-like" evidence="2">
    <location>
        <begin position="64"/>
        <end position="238"/>
    </location>
</feature>
<accession>A0A0W0YY57</accession>
<feature type="transmembrane region" description="Helical" evidence="1">
    <location>
        <begin position="252"/>
        <end position="272"/>
    </location>
</feature>
<dbReference type="Proteomes" id="UP000054877">
    <property type="component" value="Unassembled WGS sequence"/>
</dbReference>
<sequence length="782" mass="87660">MMDGDPGAGINEKGIGMRTIMESNENNEDISPWWRRAVLIVMAIGFTVLILLTAKVYRDAPPIPEKVVTPQGEVLFTKANILAGQSVFLKYGLMNNGSIWGHGAYLGPDFSAQYLHNLTQAMDDTIAARRYQNAFDKLGEEEQTMVRSLTQSALKKNRFDPETGTLAYTEGETASYYQQIDWWARYFTKADRNGGLPANFIVKGSELNDLVAFFAWTAWASVTNRPGESRTYTNNFPYDPEAGNFPSGAATFWSAMSLIALLGGTALVLLAFGKFDYLGWKRSKHKILPRFKIGQPTSSQRATIKFFVIVMFLFLAQTLVGGLTAHYRAEPGGFYGFDISGLLPSNVVRTWHLQLAIFWIATSYVAGALLLSRELGGREAKHQTLFIHLLFAALFIVVVGSLLGEWAGTFQWLTRTWFWFGQQGWEYLELGRVWQIGLAAGLIFWLYLLVRNVAPVLKDPDLSEISRLFLCAALAIPLFYLPAMFFDGSTHFSIVDTWRFWIIHLWVEGFFEFFVTVLVALILMGLGVVTRATAIRVVYLDAILYFGGGLVGTGHHWYFNGHSEANMALSAIFSAMEVIPLTLLTLDAWDFVRVTEMERLPSGERVHVPHKWTFYFIMAVGFWNFVGAGILGFLINLPIVSYFEIGTMLTPNHGHAAMMGVFGMLAMALLVFTMRHVSSDSQWEKLETYVKVSFIGLNAGLFLMLAASLFPGGVMQLLDVLNNGYWHARSLDYTGQKSARLIEWLRTPGDVIFIVVGVVPLLIAVIRCYLKVCRPFVLHGKK</sequence>
<feature type="transmembrane region" description="Helical" evidence="1">
    <location>
        <begin position="37"/>
        <end position="57"/>
    </location>
</feature>
<keyword evidence="4" id="KW-1185">Reference proteome</keyword>
<dbReference type="GO" id="GO:0020037">
    <property type="term" value="F:heme binding"/>
    <property type="evidence" value="ECO:0007669"/>
    <property type="project" value="InterPro"/>
</dbReference>
<feature type="transmembrane region" description="Helical" evidence="1">
    <location>
        <begin position="655"/>
        <end position="677"/>
    </location>
</feature>
<dbReference type="InterPro" id="IPR054309">
    <property type="entry name" value="NorB_cytochrome_c-like"/>
</dbReference>
<protein>
    <submittedName>
        <fullName evidence="3">Nitric oxide reductase subunit B</fullName>
    </submittedName>
</protein>
<feature type="transmembrane region" description="Helical" evidence="1">
    <location>
        <begin position="306"/>
        <end position="327"/>
    </location>
</feature>
<feature type="transmembrane region" description="Helical" evidence="1">
    <location>
        <begin position="538"/>
        <end position="559"/>
    </location>
</feature>
<dbReference type="Pfam" id="PF00115">
    <property type="entry name" value="COX1"/>
    <property type="match status" value="1"/>
</dbReference>
<proteinExistence type="predicted"/>
<dbReference type="GO" id="GO:0009060">
    <property type="term" value="P:aerobic respiration"/>
    <property type="evidence" value="ECO:0007669"/>
    <property type="project" value="InterPro"/>
</dbReference>
<evidence type="ECO:0000313" key="4">
    <source>
        <dbReference type="Proteomes" id="UP000054877"/>
    </source>
</evidence>
<feature type="transmembrane region" description="Helical" evidence="1">
    <location>
        <begin position="612"/>
        <end position="635"/>
    </location>
</feature>
<dbReference type="Pfam" id="PF22085">
    <property type="entry name" value="NorB_cytochrome_c-like"/>
    <property type="match status" value="1"/>
</dbReference>
<feature type="transmembrane region" description="Helical" evidence="1">
    <location>
        <begin position="498"/>
        <end position="526"/>
    </location>
</feature>
<dbReference type="InterPro" id="IPR036927">
    <property type="entry name" value="Cyt_c_oxase-like_su1_sf"/>
</dbReference>
<dbReference type="EMBL" id="LNYX01000031">
    <property type="protein sequence ID" value="KTD61817.1"/>
    <property type="molecule type" value="Genomic_DNA"/>
</dbReference>
<gene>
    <name evidence="3" type="ORF">Lspi_2447</name>
</gene>
<evidence type="ECO:0000313" key="3">
    <source>
        <dbReference type="EMBL" id="KTD61817.1"/>
    </source>
</evidence>
<comment type="caution">
    <text evidence="3">The sequence shown here is derived from an EMBL/GenBank/DDBJ whole genome shotgun (WGS) entry which is preliminary data.</text>
</comment>
<keyword evidence="1" id="KW-0472">Membrane</keyword>
<dbReference type="PATRIC" id="fig|452.5.peg.2699"/>
<dbReference type="PANTHER" id="PTHR10422:SF38">
    <property type="entry name" value="CYTOCHROME B SUBUNIT OF NITRIC OXIDE REDUCTASE"/>
    <property type="match status" value="1"/>
</dbReference>
<dbReference type="InterPro" id="IPR000883">
    <property type="entry name" value="Cyt_C_Oxase_1"/>
</dbReference>
<keyword evidence="1" id="KW-0812">Transmembrane</keyword>
<dbReference type="STRING" id="452.Lspi_2447"/>
<dbReference type="PANTHER" id="PTHR10422">
    <property type="entry name" value="CYTOCHROME C OXIDASE SUBUNIT 1"/>
    <property type="match status" value="1"/>
</dbReference>